<evidence type="ECO:0000256" key="3">
    <source>
        <dbReference type="ARBA" id="ARBA00022737"/>
    </source>
</evidence>
<feature type="domain" description="TOG" evidence="8">
    <location>
        <begin position="251"/>
        <end position="470"/>
    </location>
</feature>
<dbReference type="PROSITE" id="PS50077">
    <property type="entry name" value="HEAT_REPEAT"/>
    <property type="match status" value="1"/>
</dbReference>
<dbReference type="InterPro" id="IPR048491">
    <property type="entry name" value="XMAP215_CLASP_TOG"/>
</dbReference>
<organism evidence="9 10">
    <name type="scientific">Astathelohania contejeani</name>
    <dbReference type="NCBI Taxonomy" id="164912"/>
    <lineage>
        <taxon>Eukaryota</taxon>
        <taxon>Fungi</taxon>
        <taxon>Fungi incertae sedis</taxon>
        <taxon>Microsporidia</taxon>
        <taxon>Astathelohaniidae</taxon>
        <taxon>Astathelohania</taxon>
    </lineage>
</organism>
<dbReference type="InterPro" id="IPR016024">
    <property type="entry name" value="ARM-type_fold"/>
</dbReference>
<keyword evidence="4" id="KW-0206">Cytoskeleton</keyword>
<feature type="domain" description="TOG" evidence="8">
    <location>
        <begin position="2"/>
        <end position="203"/>
    </location>
</feature>
<feature type="region of interest" description="Disordered" evidence="7">
    <location>
        <begin position="687"/>
        <end position="715"/>
    </location>
</feature>
<evidence type="ECO:0000256" key="4">
    <source>
        <dbReference type="ARBA" id="ARBA00023212"/>
    </source>
</evidence>
<dbReference type="InterPro" id="IPR021133">
    <property type="entry name" value="HEAT_type_2"/>
</dbReference>
<feature type="repeat" description="HEAT" evidence="6">
    <location>
        <begin position="408"/>
        <end position="446"/>
    </location>
</feature>
<dbReference type="InterPro" id="IPR034085">
    <property type="entry name" value="TOG"/>
</dbReference>
<dbReference type="SUPFAM" id="SSF48371">
    <property type="entry name" value="ARM repeat"/>
    <property type="match status" value="1"/>
</dbReference>
<dbReference type="InterPro" id="IPR011989">
    <property type="entry name" value="ARM-like"/>
</dbReference>
<evidence type="ECO:0000256" key="1">
    <source>
        <dbReference type="ARBA" id="ARBA00004245"/>
    </source>
</evidence>
<name>A0ABQ7I0C3_9MICR</name>
<dbReference type="Gene3D" id="1.25.10.10">
    <property type="entry name" value="Leucine-rich Repeat Variant"/>
    <property type="match status" value="2"/>
</dbReference>
<evidence type="ECO:0000259" key="8">
    <source>
        <dbReference type="SMART" id="SM01349"/>
    </source>
</evidence>
<sequence length="1285" mass="149300">MEDLKQKIQSKIWKERQEAYIQLIQSINRGTKISTDIFCILAHETNIPVLESAFPLLLKQEQLSFEDTKTVLRNLATPKTSLRVLIHQYISKILDEAGEKNNHPLVFELINLLGGNPKMMREALICLGDITEKYGLLIPIEEIPFSKIFGHADAQVRKEAMNFCIKIYQKKGEMIYKYLKNIKPILLEELKSEALKYDNNHINVNVIKPNSEEIQNDNHKNEITENKKAENILITSEITNKKLSTPNPLANKPNDKSSSVSFDTYSEAFFRSIKSEKWSDRVEALTKLTPLFKAQSSDLCNHDLTKIFIKCCNDPNNQVVITLCENLALLSPNILNNLPYKKELIHALIVKLKDRKQTIISALKNVLEKWNCLEDLCEFLKDKNPQIKANVVGLIGKQCKKVQLDSEILKNIVELLNDGNSDVRKETADALSIMVSAYGSDFMDKYFVCLPKTKLELIKTNKRVDEKKEDKKKESTKREKEGEIKKEENMQKDIELKLKRPSLQKSEIEQCIDYMTNKYLFLLQKDWNKRLEGFNGNLTSLKKESVRKLIIFFTNYKEPIHLINARILELLKNKINDKLEEGLAELLADHYLEKITDMKLKNSVIELIERLTTRDSNIIKIVIGYCNKKKFGKGFVAGLDLLGILTRYDKHKIIEKYAETIHCSGREERDAIKRLKERKDEMINNNVIPTPENIEGGIKHNDDNPKDDISNNDFRNDKINPSLISDIKESNIVRKEILDDNPFIDARPTSNLSFKRRISHTRPKIIKNVIKKRIKNGMRMDDVFTEEFLAIYNKKGISQDVLDGFETTDKILISDYILKYCIEHDMNEEYLENIIGYFIAREYVLSEYEIRICLEYFITKRNEDVLSVMEQVYPLSKLFIVYQRILKDKPEYKDFIINEVFKLVKKNQMFRGNEMYYIDMMKEDDGIVELVQEMCKVNPGILGVIKDNKVFDGEFMSPCGKKGKFQEDEIINNNEDMIINNYDVITNDEGITNSDGIINDTASTPPRNNMERFRKEFESRLSITPRVDRLALEKTLIHLIDANLEISEKAFRKLNNIIDSNIQSIIFSSNSIISSILIQLNDLNENRNSLFYFIVNILLKLVKNKQFCDELSFEALKTLNYDLIRMMCRSDDIKNESGCAMKDINLGDVLVNMCLNVPPIMMLRVYLSLVVRLVEEKASYKEILLKLTWRHSKGVVKYVKDRSIIEDILMVLQHFYENTPVNIFKDDILIFKIIQLHLTEIVKFYGTAIREFKMKGLIRVYIESLLSGDDVIDTQERIEKIRDSL</sequence>
<protein>
    <submittedName>
        <fullName evidence="9">Phosphoprotein p93</fullName>
    </submittedName>
</protein>
<gene>
    <name evidence="9" type="primary">dis1</name>
    <name evidence="9" type="ORF">TCON_0929</name>
</gene>
<accession>A0ABQ7I0C3</accession>
<evidence type="ECO:0000313" key="10">
    <source>
        <dbReference type="Proteomes" id="UP001516464"/>
    </source>
</evidence>
<evidence type="ECO:0000313" key="9">
    <source>
        <dbReference type="EMBL" id="KAF7683864.1"/>
    </source>
</evidence>
<comment type="subcellular location">
    <subcellularLocation>
        <location evidence="1">Cytoplasm</location>
        <location evidence="1">Cytoskeleton</location>
    </subcellularLocation>
</comment>
<dbReference type="PANTHER" id="PTHR12609">
    <property type="entry name" value="MICROTUBULE ASSOCIATED PROTEIN XMAP215"/>
    <property type="match status" value="1"/>
</dbReference>
<keyword evidence="3" id="KW-0677">Repeat</keyword>
<keyword evidence="10" id="KW-1185">Reference proteome</keyword>
<evidence type="ECO:0000256" key="2">
    <source>
        <dbReference type="ARBA" id="ARBA00022490"/>
    </source>
</evidence>
<comment type="similarity">
    <text evidence="5">Belongs to the TOG/XMAP215 family.</text>
</comment>
<dbReference type="SMART" id="SM01349">
    <property type="entry name" value="TOG"/>
    <property type="match status" value="2"/>
</dbReference>
<reference evidence="9 10" key="1">
    <citation type="submission" date="2019-01" db="EMBL/GenBank/DDBJ databases">
        <title>Genomes sequencing and comparative genomics of infectious freshwater microsporidia, Cucumispora dikerogammari and Thelohania contejeani.</title>
        <authorList>
            <person name="Cormier A."/>
            <person name="Giraud I."/>
            <person name="Wattier R."/>
            <person name="Teixeira M."/>
            <person name="Grandjean F."/>
            <person name="Rigaud T."/>
            <person name="Cordaux R."/>
        </authorList>
    </citation>
    <scope>NUCLEOTIDE SEQUENCE [LARGE SCALE GENOMIC DNA]</scope>
    <source>
        <strain evidence="9">T1</strain>
        <tissue evidence="9">Spores</tissue>
    </source>
</reference>
<dbReference type="Proteomes" id="UP001516464">
    <property type="component" value="Unassembled WGS sequence"/>
</dbReference>
<evidence type="ECO:0000256" key="5">
    <source>
        <dbReference type="ARBA" id="ARBA00025722"/>
    </source>
</evidence>
<comment type="caution">
    <text evidence="9">The sequence shown here is derived from an EMBL/GenBank/DDBJ whole genome shotgun (WGS) entry which is preliminary data.</text>
</comment>
<keyword evidence="2" id="KW-0963">Cytoplasm</keyword>
<dbReference type="EMBL" id="SBIQ01000044">
    <property type="protein sequence ID" value="KAF7683864.1"/>
    <property type="molecule type" value="Genomic_DNA"/>
</dbReference>
<dbReference type="InterPro" id="IPR045110">
    <property type="entry name" value="XMAP215"/>
</dbReference>
<evidence type="ECO:0000256" key="7">
    <source>
        <dbReference type="SAM" id="MobiDB-lite"/>
    </source>
</evidence>
<dbReference type="Pfam" id="PF21041">
    <property type="entry name" value="XMAP215_CLASP_TOG"/>
    <property type="match status" value="1"/>
</dbReference>
<feature type="compositionally biased region" description="Basic and acidic residues" evidence="7">
    <location>
        <begin position="697"/>
        <end position="715"/>
    </location>
</feature>
<evidence type="ECO:0000256" key="6">
    <source>
        <dbReference type="PROSITE-ProRule" id="PRU00103"/>
    </source>
</evidence>
<proteinExistence type="inferred from homology"/>